<dbReference type="RefSeq" id="WP_320384304.1">
    <property type="nucleotide sequence ID" value="NZ_JAROCA020000001.1"/>
</dbReference>
<proteinExistence type="predicted"/>
<protein>
    <submittedName>
        <fullName evidence="3">WecB/TagA/CpsF family glycosyltransferase</fullName>
    </submittedName>
</protein>
<accession>A0ABU5CEK1</accession>
<evidence type="ECO:0000256" key="2">
    <source>
        <dbReference type="ARBA" id="ARBA00022679"/>
    </source>
</evidence>
<keyword evidence="1" id="KW-0328">Glycosyltransferase</keyword>
<dbReference type="NCBIfam" id="TIGR00696">
    <property type="entry name" value="wecG_tagA_cpsF"/>
    <property type="match status" value="1"/>
</dbReference>
<dbReference type="Proteomes" id="UP001228376">
    <property type="component" value="Unassembled WGS sequence"/>
</dbReference>
<gene>
    <name evidence="3" type="ORF">P5G51_004390</name>
</gene>
<reference evidence="3 4" key="1">
    <citation type="submission" date="2023-10" db="EMBL/GenBank/DDBJ databases">
        <title>179-bfca-hs.</title>
        <authorList>
            <person name="Miliotis G."/>
            <person name="Sengupta P."/>
            <person name="Hameed A."/>
            <person name="Chuvochina M."/>
            <person name="Mcdonagh F."/>
            <person name="Simpson A.C."/>
            <person name="Singh N.K."/>
            <person name="Rekha P.D."/>
            <person name="Raman K."/>
            <person name="Hugenholtz P."/>
            <person name="Venkateswaran K."/>
        </authorList>
    </citation>
    <scope>NUCLEOTIDE SEQUENCE [LARGE SCALE GENOMIC DNA]</scope>
    <source>
        <strain evidence="3 4">179-BFC-A-HS</strain>
    </source>
</reference>
<comment type="caution">
    <text evidence="3">The sequence shown here is derived from an EMBL/GenBank/DDBJ whole genome shotgun (WGS) entry which is preliminary data.</text>
</comment>
<dbReference type="PANTHER" id="PTHR34136:SF1">
    <property type="entry name" value="UDP-N-ACETYL-D-MANNOSAMINURONIC ACID TRANSFERASE"/>
    <property type="match status" value="1"/>
</dbReference>
<dbReference type="PANTHER" id="PTHR34136">
    <property type="match status" value="1"/>
</dbReference>
<dbReference type="InterPro" id="IPR004629">
    <property type="entry name" value="WecG_TagA_CpsF"/>
</dbReference>
<dbReference type="Pfam" id="PF03808">
    <property type="entry name" value="Glyco_tran_WecG"/>
    <property type="match status" value="1"/>
</dbReference>
<organism evidence="3 4">
    <name type="scientific">Tigheibacillus jepli</name>
    <dbReference type="NCBI Taxonomy" id="3035914"/>
    <lineage>
        <taxon>Bacteria</taxon>
        <taxon>Bacillati</taxon>
        <taxon>Bacillota</taxon>
        <taxon>Bacilli</taxon>
        <taxon>Bacillales</taxon>
        <taxon>Bacillaceae</taxon>
        <taxon>Tigheibacillus</taxon>
    </lineage>
</organism>
<name>A0ABU5CEK1_9BACI</name>
<evidence type="ECO:0000313" key="3">
    <source>
        <dbReference type="EMBL" id="MDY0404743.1"/>
    </source>
</evidence>
<evidence type="ECO:0000313" key="4">
    <source>
        <dbReference type="Proteomes" id="UP001228376"/>
    </source>
</evidence>
<dbReference type="CDD" id="cd06533">
    <property type="entry name" value="Glyco_transf_WecG_TagA"/>
    <property type="match status" value="1"/>
</dbReference>
<keyword evidence="4" id="KW-1185">Reference proteome</keyword>
<sequence length="150" mass="17345">MVDLLDYADEKGFRCYFLGATAEVSEKMVATVSKNFPDIVIAGSHHGFFDLDDPAIVEDVAKSKADLIFVALGLPRQEQWIAKHIDRFEKGLFMGVGGSFDTLTGTIPRAPQFWINLNLEWLYRLLKQPFRWKRILKVFEFMARVLFRRE</sequence>
<evidence type="ECO:0000256" key="1">
    <source>
        <dbReference type="ARBA" id="ARBA00022676"/>
    </source>
</evidence>
<dbReference type="EMBL" id="JAROCA020000001">
    <property type="protein sequence ID" value="MDY0404743.1"/>
    <property type="molecule type" value="Genomic_DNA"/>
</dbReference>
<keyword evidence="2" id="KW-0808">Transferase</keyword>